<feature type="binding site" evidence="7">
    <location>
        <position position="120"/>
    </location>
    <ligand>
        <name>tRNA</name>
        <dbReference type="ChEBI" id="CHEBI:17843"/>
    </ligand>
</feature>
<comment type="similarity">
    <text evidence="5 7 9">Belongs to the PTH family.</text>
</comment>
<keyword evidence="2 7" id="KW-0820">tRNA-binding</keyword>
<feature type="active site" description="Proton acceptor" evidence="7">
    <location>
        <position position="26"/>
    </location>
</feature>
<keyword evidence="4 7" id="KW-0694">RNA-binding</keyword>
<sequence>MTDSPQPIQLIVGLGNPGDRYAGTRHNAGFWLLDELLRRHGGALRPERRYHADLATLHLGPHQCKLLRPQTYMNRSGQAVGAYAQFFRLPPEAILVVHDEIDLPPGKVKLKRGGGHGGHNGLRDIIRALANQRGFCRARVGVGHPGHRDEVVPYVLSRPAPDERRAIDDAVDDLADCVEWLLAGDWDRACQRLHSRD</sequence>
<keyword evidence="11" id="KW-1185">Reference proteome</keyword>
<evidence type="ECO:0000256" key="6">
    <source>
        <dbReference type="ARBA" id="ARBA00050038"/>
    </source>
</evidence>
<accession>A0A498C7U3</accession>
<dbReference type="CDD" id="cd00462">
    <property type="entry name" value="PTH"/>
    <property type="match status" value="1"/>
</dbReference>
<dbReference type="AlphaFoldDB" id="A0A498C7U3"/>
<evidence type="ECO:0000256" key="7">
    <source>
        <dbReference type="HAMAP-Rule" id="MF_00083"/>
    </source>
</evidence>
<reference evidence="10 11" key="1">
    <citation type="submission" date="2018-10" db="EMBL/GenBank/DDBJ databases">
        <title>Genomic Encyclopedia of Type Strains, Phase IV (KMG-IV): sequencing the most valuable type-strain genomes for metagenomic binning, comparative biology and taxonomic classification.</title>
        <authorList>
            <person name="Goeker M."/>
        </authorList>
    </citation>
    <scope>NUCLEOTIDE SEQUENCE [LARGE SCALE GENOMIC DNA]</scope>
    <source>
        <strain evidence="10 11">DSM 12769</strain>
    </source>
</reference>
<evidence type="ECO:0000256" key="5">
    <source>
        <dbReference type="ARBA" id="ARBA00038063"/>
    </source>
</evidence>
<keyword evidence="7" id="KW-0963">Cytoplasm</keyword>
<dbReference type="SUPFAM" id="SSF53178">
    <property type="entry name" value="Peptidyl-tRNA hydrolase-like"/>
    <property type="match status" value="1"/>
</dbReference>
<evidence type="ECO:0000256" key="2">
    <source>
        <dbReference type="ARBA" id="ARBA00022555"/>
    </source>
</evidence>
<dbReference type="HAMAP" id="MF_00083">
    <property type="entry name" value="Pept_tRNA_hydro_bact"/>
    <property type="match status" value="1"/>
</dbReference>
<dbReference type="GO" id="GO:0000049">
    <property type="term" value="F:tRNA binding"/>
    <property type="evidence" value="ECO:0007669"/>
    <property type="project" value="UniProtKB-UniRule"/>
</dbReference>
<comment type="subunit">
    <text evidence="7">Monomer.</text>
</comment>
<name>A0A498C7U3_9GAMM</name>
<evidence type="ECO:0000256" key="1">
    <source>
        <dbReference type="ARBA" id="ARBA00013260"/>
    </source>
</evidence>
<dbReference type="NCBIfam" id="TIGR00447">
    <property type="entry name" value="pth"/>
    <property type="match status" value="1"/>
</dbReference>
<protein>
    <recommendedName>
        <fullName evidence="6 7">Peptidyl-tRNA hydrolase</fullName>
        <shortName evidence="7">Pth</shortName>
        <ecNumber evidence="1 7">3.1.1.29</ecNumber>
    </recommendedName>
</protein>
<evidence type="ECO:0000256" key="4">
    <source>
        <dbReference type="ARBA" id="ARBA00022884"/>
    </source>
</evidence>
<comment type="subcellular location">
    <subcellularLocation>
        <location evidence="7">Cytoplasm</location>
    </subcellularLocation>
</comment>
<dbReference type="RefSeq" id="WP_121441884.1">
    <property type="nucleotide sequence ID" value="NZ_RCDA01000001.1"/>
</dbReference>
<dbReference type="InterPro" id="IPR018171">
    <property type="entry name" value="Pept_tRNA_hydro_CS"/>
</dbReference>
<dbReference type="InterPro" id="IPR036416">
    <property type="entry name" value="Pept_tRNA_hydro_sf"/>
</dbReference>
<comment type="function">
    <text evidence="7">Hydrolyzes ribosome-free peptidyl-tRNAs (with 1 or more amino acids incorporated), which drop off the ribosome during protein synthesis, or as a result of ribosome stalling.</text>
</comment>
<dbReference type="InterPro" id="IPR001328">
    <property type="entry name" value="Pept_tRNA_hydro"/>
</dbReference>
<dbReference type="Gene3D" id="3.40.50.1470">
    <property type="entry name" value="Peptidyl-tRNA hydrolase"/>
    <property type="match status" value="1"/>
</dbReference>
<keyword evidence="3 7" id="KW-0378">Hydrolase</keyword>
<dbReference type="Pfam" id="PF01195">
    <property type="entry name" value="Pept_tRNA_hydro"/>
    <property type="match status" value="1"/>
</dbReference>
<dbReference type="PROSITE" id="PS01196">
    <property type="entry name" value="PEPT_TRNA_HYDROL_2"/>
    <property type="match status" value="1"/>
</dbReference>
<dbReference type="PANTHER" id="PTHR17224">
    <property type="entry name" value="PEPTIDYL-TRNA HYDROLASE"/>
    <property type="match status" value="1"/>
</dbReference>
<feature type="site" description="Discriminates between blocked and unblocked aminoacyl-tRNA" evidence="7">
    <location>
        <position position="16"/>
    </location>
</feature>
<evidence type="ECO:0000256" key="8">
    <source>
        <dbReference type="RuleBase" id="RU000673"/>
    </source>
</evidence>
<comment type="function">
    <text evidence="7">Catalyzes the release of premature peptidyl moieties from peptidyl-tRNA molecules trapped in stalled 50S ribosomal subunits, and thus maintains levels of free tRNAs and 50S ribosomes.</text>
</comment>
<proteinExistence type="inferred from homology"/>
<dbReference type="EMBL" id="RCDA01000001">
    <property type="protein sequence ID" value="RLK51473.1"/>
    <property type="molecule type" value="Genomic_DNA"/>
</dbReference>
<dbReference type="EC" id="3.1.1.29" evidence="1 7"/>
<dbReference type="Proteomes" id="UP000275461">
    <property type="component" value="Unassembled WGS sequence"/>
</dbReference>
<comment type="caution">
    <text evidence="10">The sequence shown here is derived from an EMBL/GenBank/DDBJ whole genome shotgun (WGS) entry which is preliminary data.</text>
</comment>
<dbReference type="GO" id="GO:0004045">
    <property type="term" value="F:peptidyl-tRNA hydrolase activity"/>
    <property type="evidence" value="ECO:0007669"/>
    <property type="project" value="UniProtKB-UniRule"/>
</dbReference>
<evidence type="ECO:0000313" key="11">
    <source>
        <dbReference type="Proteomes" id="UP000275461"/>
    </source>
</evidence>
<feature type="binding site" evidence="7">
    <location>
        <position position="74"/>
    </location>
    <ligand>
        <name>tRNA</name>
        <dbReference type="ChEBI" id="CHEBI:17843"/>
    </ligand>
</feature>
<comment type="catalytic activity">
    <reaction evidence="7 8">
        <text>an N-acyl-L-alpha-aminoacyl-tRNA + H2O = an N-acyl-L-amino acid + a tRNA + H(+)</text>
        <dbReference type="Rhea" id="RHEA:54448"/>
        <dbReference type="Rhea" id="RHEA-COMP:10123"/>
        <dbReference type="Rhea" id="RHEA-COMP:13883"/>
        <dbReference type="ChEBI" id="CHEBI:15377"/>
        <dbReference type="ChEBI" id="CHEBI:15378"/>
        <dbReference type="ChEBI" id="CHEBI:59874"/>
        <dbReference type="ChEBI" id="CHEBI:78442"/>
        <dbReference type="ChEBI" id="CHEBI:138191"/>
        <dbReference type="EC" id="3.1.1.29"/>
    </reaction>
</comment>
<feature type="site" description="Stabilizes the basic form of H active site to accept a proton" evidence="7">
    <location>
        <position position="99"/>
    </location>
</feature>
<evidence type="ECO:0000256" key="9">
    <source>
        <dbReference type="RuleBase" id="RU004320"/>
    </source>
</evidence>
<feature type="binding site" evidence="7">
    <location>
        <position position="21"/>
    </location>
    <ligand>
        <name>tRNA</name>
        <dbReference type="ChEBI" id="CHEBI:17843"/>
    </ligand>
</feature>
<gene>
    <name evidence="7" type="primary">pth</name>
    <name evidence="10" type="ORF">DFR31_1414</name>
</gene>
<evidence type="ECO:0000313" key="10">
    <source>
        <dbReference type="EMBL" id="RLK51473.1"/>
    </source>
</evidence>
<dbReference type="GO" id="GO:0006515">
    <property type="term" value="P:protein quality control for misfolded or incompletely synthesized proteins"/>
    <property type="evidence" value="ECO:0007669"/>
    <property type="project" value="UniProtKB-UniRule"/>
</dbReference>
<dbReference type="PROSITE" id="PS01195">
    <property type="entry name" value="PEPT_TRNA_HYDROL_1"/>
    <property type="match status" value="1"/>
</dbReference>
<dbReference type="FunFam" id="3.40.50.1470:FF:000001">
    <property type="entry name" value="Peptidyl-tRNA hydrolase"/>
    <property type="match status" value="1"/>
</dbReference>
<evidence type="ECO:0000256" key="3">
    <source>
        <dbReference type="ARBA" id="ARBA00022801"/>
    </source>
</evidence>
<dbReference type="OrthoDB" id="9800507at2"/>
<dbReference type="PANTHER" id="PTHR17224:SF1">
    <property type="entry name" value="PEPTIDYL-TRNA HYDROLASE"/>
    <property type="match status" value="1"/>
</dbReference>
<dbReference type="GO" id="GO:0005737">
    <property type="term" value="C:cytoplasm"/>
    <property type="evidence" value="ECO:0007669"/>
    <property type="project" value="UniProtKB-SubCell"/>
</dbReference>
<dbReference type="GO" id="GO:0072344">
    <property type="term" value="P:rescue of stalled ribosome"/>
    <property type="evidence" value="ECO:0007669"/>
    <property type="project" value="UniProtKB-UniRule"/>
</dbReference>
<organism evidence="10 11">
    <name type="scientific">Alkalispirillum mobile</name>
    <dbReference type="NCBI Taxonomy" id="85925"/>
    <lineage>
        <taxon>Bacteria</taxon>
        <taxon>Pseudomonadati</taxon>
        <taxon>Pseudomonadota</taxon>
        <taxon>Gammaproteobacteria</taxon>
        <taxon>Chromatiales</taxon>
        <taxon>Ectothiorhodospiraceae</taxon>
        <taxon>Alkalispirillum</taxon>
    </lineage>
</organism>
<feature type="binding site" evidence="7">
    <location>
        <position position="72"/>
    </location>
    <ligand>
        <name>tRNA</name>
        <dbReference type="ChEBI" id="CHEBI:17843"/>
    </ligand>
</feature>